<feature type="region of interest" description="Disordered" evidence="1">
    <location>
        <begin position="1"/>
        <end position="21"/>
    </location>
</feature>
<evidence type="ECO:0000313" key="4">
    <source>
        <dbReference type="EMBL" id="GFH79503.1"/>
    </source>
</evidence>
<feature type="transmembrane region" description="Helical" evidence="2">
    <location>
        <begin position="175"/>
        <end position="199"/>
    </location>
</feature>
<evidence type="ECO:0000313" key="7">
    <source>
        <dbReference type="Proteomes" id="UP000660975"/>
    </source>
</evidence>
<sequence>MTIVTMAPRSPLHDPPRASPPRAAPTWAAALAGLSALLLTLVAVVWPPLANWDASVAVAAHEAAVGHPGATRVNRVLSDWVWDPWTMRAVAAAAVLWLWWRGTTRLAVAVGGACLAAALVQQLLKAAVGRERPEWPDPVDSAHFAAYPSGHAMTATVTCGLVVWVLHLSRVGRPVLVSAWTVAAVSVAGVGATRVWLGVHWPTDVLGGWLLGGLTVALAALVYDRAGTADRSVRPAPPGSAGGAGSGA</sequence>
<proteinExistence type="predicted"/>
<evidence type="ECO:0000313" key="6">
    <source>
        <dbReference type="Proteomes" id="UP000480804"/>
    </source>
</evidence>
<reference evidence="5" key="3">
    <citation type="submission" date="2020-09" db="EMBL/GenBank/DDBJ databases">
        <authorList>
            <person name="Sun Q."/>
            <person name="Ohkuma M."/>
        </authorList>
    </citation>
    <scope>NUCLEOTIDE SEQUENCE</scope>
    <source>
        <strain evidence="5">JCM 4136</strain>
    </source>
</reference>
<accession>A0A8H9LFT0</accession>
<feature type="transmembrane region" description="Helical" evidence="2">
    <location>
        <begin position="144"/>
        <end position="168"/>
    </location>
</feature>
<dbReference type="InterPro" id="IPR000326">
    <property type="entry name" value="PAP2/HPO"/>
</dbReference>
<dbReference type="EMBL" id="BMSC01000001">
    <property type="protein sequence ID" value="GGU53094.1"/>
    <property type="molecule type" value="Genomic_DNA"/>
</dbReference>
<dbReference type="PANTHER" id="PTHR14969">
    <property type="entry name" value="SPHINGOSINE-1-PHOSPHATE PHOSPHOHYDROLASE"/>
    <property type="match status" value="1"/>
</dbReference>
<dbReference type="SUPFAM" id="SSF48317">
    <property type="entry name" value="Acid phosphatase/Vanadium-dependent haloperoxidase"/>
    <property type="match status" value="1"/>
</dbReference>
<dbReference type="EMBL" id="BLLO01000020">
    <property type="protein sequence ID" value="GFH79503.1"/>
    <property type="molecule type" value="Genomic_DNA"/>
</dbReference>
<dbReference type="AlphaFoldDB" id="A0A8H9LFT0"/>
<feature type="transmembrane region" description="Helical" evidence="2">
    <location>
        <begin position="106"/>
        <end position="124"/>
    </location>
</feature>
<keyword evidence="2" id="KW-0472">Membrane</keyword>
<protein>
    <submittedName>
        <fullName evidence="5">Phosphatase PAP2 family protein</fullName>
    </submittedName>
</protein>
<feature type="domain" description="Phosphatidic acid phosphatase type 2/haloperoxidase" evidence="3">
    <location>
        <begin position="104"/>
        <end position="220"/>
    </location>
</feature>
<comment type="caution">
    <text evidence="5">The sequence shown here is derived from an EMBL/GenBank/DDBJ whole genome shotgun (WGS) entry which is preliminary data.</text>
</comment>
<gene>
    <name evidence="5" type="ORF">GCM10010227_02460</name>
    <name evidence="4" type="ORF">Sgou_41730</name>
</gene>
<feature type="transmembrane region" description="Helical" evidence="2">
    <location>
        <begin position="80"/>
        <end position="99"/>
    </location>
</feature>
<dbReference type="Pfam" id="PF01569">
    <property type="entry name" value="PAP2"/>
    <property type="match status" value="1"/>
</dbReference>
<reference evidence="4 6" key="2">
    <citation type="submission" date="2020-02" db="EMBL/GenBank/DDBJ databases">
        <title>Whole genome shotgun sequence of Streptomyces gougerotii NBRC 13043.</title>
        <authorList>
            <person name="Ichikawa N."/>
            <person name="Komaki H."/>
            <person name="Tamura T."/>
        </authorList>
    </citation>
    <scope>NUCLEOTIDE SEQUENCE [LARGE SCALE GENOMIC DNA]</scope>
    <source>
        <strain evidence="4 6">NBRC 13043</strain>
    </source>
</reference>
<evidence type="ECO:0000256" key="2">
    <source>
        <dbReference type="SAM" id="Phobius"/>
    </source>
</evidence>
<organism evidence="5 7">
    <name type="scientific">Streptomyces gougerotii</name>
    <dbReference type="NCBI Taxonomy" id="53448"/>
    <lineage>
        <taxon>Bacteria</taxon>
        <taxon>Bacillati</taxon>
        <taxon>Actinomycetota</taxon>
        <taxon>Actinomycetes</taxon>
        <taxon>Kitasatosporales</taxon>
        <taxon>Streptomycetaceae</taxon>
        <taxon>Streptomyces</taxon>
        <taxon>Streptomyces diastaticus group</taxon>
    </lineage>
</organism>
<dbReference type="Gene3D" id="1.20.144.10">
    <property type="entry name" value="Phosphatidic acid phosphatase type 2/haloperoxidase"/>
    <property type="match status" value="1"/>
</dbReference>
<reference evidence="5" key="1">
    <citation type="journal article" date="2014" name="Int. J. Syst. Evol. Microbiol.">
        <title>Complete genome sequence of Corynebacterium casei LMG S-19264T (=DSM 44701T), isolated from a smear-ripened cheese.</title>
        <authorList>
            <consortium name="US DOE Joint Genome Institute (JGI-PGF)"/>
            <person name="Walter F."/>
            <person name="Albersmeier A."/>
            <person name="Kalinowski J."/>
            <person name="Ruckert C."/>
        </authorList>
    </citation>
    <scope>NUCLEOTIDE SEQUENCE</scope>
    <source>
        <strain evidence="5">JCM 4136</strain>
    </source>
</reference>
<evidence type="ECO:0000256" key="1">
    <source>
        <dbReference type="SAM" id="MobiDB-lite"/>
    </source>
</evidence>
<dbReference type="SMART" id="SM00014">
    <property type="entry name" value="acidPPc"/>
    <property type="match status" value="1"/>
</dbReference>
<keyword evidence="6" id="KW-1185">Reference proteome</keyword>
<dbReference type="Proteomes" id="UP000480804">
    <property type="component" value="Unassembled WGS sequence"/>
</dbReference>
<evidence type="ECO:0000259" key="3">
    <source>
        <dbReference type="SMART" id="SM00014"/>
    </source>
</evidence>
<dbReference type="Proteomes" id="UP000660975">
    <property type="component" value="Unassembled WGS sequence"/>
</dbReference>
<evidence type="ECO:0000313" key="5">
    <source>
        <dbReference type="EMBL" id="GGU53094.1"/>
    </source>
</evidence>
<keyword evidence="2" id="KW-0812">Transmembrane</keyword>
<keyword evidence="2" id="KW-1133">Transmembrane helix</keyword>
<dbReference type="InterPro" id="IPR036938">
    <property type="entry name" value="PAP2/HPO_sf"/>
</dbReference>
<feature type="transmembrane region" description="Helical" evidence="2">
    <location>
        <begin position="27"/>
        <end position="46"/>
    </location>
</feature>
<name>A0A8H9LFT0_9ACTN</name>
<dbReference type="PANTHER" id="PTHR14969:SF13">
    <property type="entry name" value="AT30094P"/>
    <property type="match status" value="1"/>
</dbReference>
<feature type="transmembrane region" description="Helical" evidence="2">
    <location>
        <begin position="205"/>
        <end position="223"/>
    </location>
</feature>